<feature type="transmembrane region" description="Helical" evidence="1">
    <location>
        <begin position="143"/>
        <end position="164"/>
    </location>
</feature>
<sequence>MTQKQKEDRHQGFRINSQKNVNYKSKNKSTMHHYSKHLLNAINPIGSHQKIRTLKFRYVWIHLVLISLLFLSLEMVKDPFFYETIHSTQMYHDIWQLMSFIYILFYLFLVNLSLLIVIIILSYLCFIFIKILSSKRIITFGTLFKIVVLVLTPIYILLFVYILIQNNFTTLNHNFSRILVLLIILYSLYLLSRIIKIHIRK</sequence>
<evidence type="ECO:0000313" key="2">
    <source>
        <dbReference type="EMBL" id="RPF58112.1"/>
    </source>
</evidence>
<keyword evidence="1" id="KW-0812">Transmembrane</keyword>
<dbReference type="EMBL" id="RKRK01000002">
    <property type="protein sequence ID" value="RPF58112.1"/>
    <property type="molecule type" value="Genomic_DNA"/>
</dbReference>
<evidence type="ECO:0000256" key="1">
    <source>
        <dbReference type="SAM" id="Phobius"/>
    </source>
</evidence>
<dbReference type="AlphaFoldDB" id="A0A3N5CD94"/>
<feature type="transmembrane region" description="Helical" evidence="1">
    <location>
        <begin position="176"/>
        <end position="195"/>
    </location>
</feature>
<gene>
    <name evidence="2" type="ORF">EDD62_0750</name>
</gene>
<feature type="transmembrane region" description="Helical" evidence="1">
    <location>
        <begin position="58"/>
        <end position="76"/>
    </location>
</feature>
<proteinExistence type="predicted"/>
<name>A0A3N5CD94_9BACL</name>
<keyword evidence="1" id="KW-0472">Membrane</keyword>
<protein>
    <submittedName>
        <fullName evidence="2">Uncharacterized protein</fullName>
    </submittedName>
</protein>
<comment type="caution">
    <text evidence="2">The sequence shown here is derived from an EMBL/GenBank/DDBJ whole genome shotgun (WGS) entry which is preliminary data.</text>
</comment>
<reference evidence="2 3" key="1">
    <citation type="submission" date="2018-11" db="EMBL/GenBank/DDBJ databases">
        <title>Genomic Encyclopedia of Type Strains, Phase IV (KMG-IV): sequencing the most valuable type-strain genomes for metagenomic binning, comparative biology and taxonomic classification.</title>
        <authorList>
            <person name="Goeker M."/>
        </authorList>
    </citation>
    <scope>NUCLEOTIDE SEQUENCE [LARGE SCALE GENOMIC DNA]</scope>
    <source>
        <strain evidence="2 3">DSM 29158</strain>
    </source>
</reference>
<accession>A0A3N5CD94</accession>
<feature type="transmembrane region" description="Helical" evidence="1">
    <location>
        <begin position="100"/>
        <end position="131"/>
    </location>
</feature>
<dbReference type="Proteomes" id="UP000277108">
    <property type="component" value="Unassembled WGS sequence"/>
</dbReference>
<evidence type="ECO:0000313" key="3">
    <source>
        <dbReference type="Proteomes" id="UP000277108"/>
    </source>
</evidence>
<keyword evidence="3" id="KW-1185">Reference proteome</keyword>
<keyword evidence="1" id="KW-1133">Transmembrane helix</keyword>
<organism evidence="2 3">
    <name type="scientific">Abyssicoccus albus</name>
    <dbReference type="NCBI Taxonomy" id="1817405"/>
    <lineage>
        <taxon>Bacteria</taxon>
        <taxon>Bacillati</taxon>
        <taxon>Bacillota</taxon>
        <taxon>Bacilli</taxon>
        <taxon>Bacillales</taxon>
        <taxon>Abyssicoccaceae</taxon>
    </lineage>
</organism>